<evidence type="ECO:0000259" key="2">
    <source>
        <dbReference type="Pfam" id="PF13649"/>
    </source>
</evidence>
<evidence type="ECO:0000256" key="1">
    <source>
        <dbReference type="SAM" id="MobiDB-lite"/>
    </source>
</evidence>
<feature type="compositionally biased region" description="Low complexity" evidence="1">
    <location>
        <begin position="152"/>
        <end position="168"/>
    </location>
</feature>
<feature type="region of interest" description="Disordered" evidence="1">
    <location>
        <begin position="682"/>
        <end position="712"/>
    </location>
</feature>
<feature type="compositionally biased region" description="Polar residues" evidence="1">
    <location>
        <begin position="881"/>
        <end position="895"/>
    </location>
</feature>
<feature type="compositionally biased region" description="Basic and acidic residues" evidence="1">
    <location>
        <begin position="491"/>
        <end position="503"/>
    </location>
</feature>
<feature type="compositionally biased region" description="Basic and acidic residues" evidence="1">
    <location>
        <begin position="609"/>
        <end position="638"/>
    </location>
</feature>
<dbReference type="InterPro" id="IPR029063">
    <property type="entry name" value="SAM-dependent_MTases_sf"/>
</dbReference>
<proteinExistence type="predicted"/>
<feature type="region of interest" description="Disordered" evidence="1">
    <location>
        <begin position="585"/>
        <end position="668"/>
    </location>
</feature>
<dbReference type="CDD" id="cd02440">
    <property type="entry name" value="AdoMet_MTases"/>
    <property type="match status" value="1"/>
</dbReference>
<feature type="region of interest" description="Disordered" evidence="1">
    <location>
        <begin position="749"/>
        <end position="769"/>
    </location>
</feature>
<dbReference type="EMBL" id="MU155130">
    <property type="protein sequence ID" value="KAF9486494.1"/>
    <property type="molecule type" value="Genomic_DNA"/>
</dbReference>
<reference evidence="3" key="1">
    <citation type="submission" date="2020-11" db="EMBL/GenBank/DDBJ databases">
        <authorList>
            <consortium name="DOE Joint Genome Institute"/>
            <person name="Ahrendt S."/>
            <person name="Riley R."/>
            <person name="Andreopoulos W."/>
            <person name="Labutti K."/>
            <person name="Pangilinan J."/>
            <person name="Ruiz-Duenas F.J."/>
            <person name="Barrasa J.M."/>
            <person name="Sanchez-Garcia M."/>
            <person name="Camarero S."/>
            <person name="Miyauchi S."/>
            <person name="Serrano A."/>
            <person name="Linde D."/>
            <person name="Babiker R."/>
            <person name="Drula E."/>
            <person name="Ayuso-Fernandez I."/>
            <person name="Pacheco R."/>
            <person name="Padilla G."/>
            <person name="Ferreira P."/>
            <person name="Barriuso J."/>
            <person name="Kellner H."/>
            <person name="Castanera R."/>
            <person name="Alfaro M."/>
            <person name="Ramirez L."/>
            <person name="Pisabarro A.G."/>
            <person name="Kuo A."/>
            <person name="Tritt A."/>
            <person name="Lipzen A."/>
            <person name="He G."/>
            <person name="Yan M."/>
            <person name="Ng V."/>
            <person name="Cullen D."/>
            <person name="Martin F."/>
            <person name="Rosso M.-N."/>
            <person name="Henrissat B."/>
            <person name="Hibbett D."/>
            <person name="Martinez A.T."/>
            <person name="Grigoriev I.V."/>
        </authorList>
    </citation>
    <scope>NUCLEOTIDE SEQUENCE</scope>
    <source>
        <strain evidence="3">CIRM-BRFM 674</strain>
    </source>
</reference>
<dbReference type="PANTHER" id="PTHR43591:SF24">
    <property type="entry name" value="2-METHOXY-6-POLYPRENYL-1,4-BENZOQUINOL METHYLASE, MITOCHONDRIAL"/>
    <property type="match status" value="1"/>
</dbReference>
<protein>
    <recommendedName>
        <fullName evidence="2">Methyltransferase domain-containing protein</fullName>
    </recommendedName>
</protein>
<feature type="region of interest" description="Disordered" evidence="1">
    <location>
        <begin position="63"/>
        <end position="130"/>
    </location>
</feature>
<name>A0A9P5ZHF9_9AGAR</name>
<feature type="compositionally biased region" description="Polar residues" evidence="1">
    <location>
        <begin position="429"/>
        <end position="441"/>
    </location>
</feature>
<feature type="region of interest" description="Disordered" evidence="1">
    <location>
        <begin position="861"/>
        <end position="895"/>
    </location>
</feature>
<dbReference type="AlphaFoldDB" id="A0A9P5ZHF9"/>
<dbReference type="Pfam" id="PF13649">
    <property type="entry name" value="Methyltransf_25"/>
    <property type="match status" value="1"/>
</dbReference>
<evidence type="ECO:0000313" key="4">
    <source>
        <dbReference type="Proteomes" id="UP000807469"/>
    </source>
</evidence>
<comment type="caution">
    <text evidence="3">The sequence shown here is derived from an EMBL/GenBank/DDBJ whole genome shotgun (WGS) entry which is preliminary data.</text>
</comment>
<dbReference type="InterPro" id="IPR041698">
    <property type="entry name" value="Methyltransf_25"/>
</dbReference>
<keyword evidence="4" id="KW-1185">Reference proteome</keyword>
<sequence>MAALHPVCPESQLLPDEDDFFPDSPTPIQQRFNPPPSPPPRVRSHYRPFSTLYTESPYIELDKKGLKHSSSSGGLHALNAMGLNLKPKSKKDSSPPRDIAVPQVSAPVKVKGGKKSPGLQPEPPSTSSGVMLASPTVVQIKKKRSMVSLFATGSGDASTSASGSLAGAEPQRRSPLGVHQVTTPPPQTLPERTSKTSATNKVSFEGDGSGQLFSSAHTFLPKDIWAKRRNMKLHPYHTEIPYMQAYDPMLLESDRYTDSLLLRLANNQPSFHDFGKRPPTTVLDLGCGEGNWAVNAASYWKDTEIVGLDIVDITLPAFALTGNLYFIQADFLERKLPFPAKRFDFVRMANLALCIPKDRWESLFQEVHRVLAPGGRLEVIDDQIQFPYAKKPAFNPVDEAGSASLDMFDTDDEQDVDGDTLQGHESGETDSTLVSDGSRPSSFDGKHSELSESATVRPLDVTKGQSMSEYLPSAPQHSTTRKSSIIRAQKRGRETRSAASESRRLAVEQQVHASKELEKIFRLMLRRQFGISYRPADRIVKYLHNVFGEESSGKKFSFHIKLAPGDVPPEIEALADSDFMLEKDDKGSTISGSSMLPSGTPQFSFDGVLSEKRRNWMGGDREKQKAKKADKERKKAELLEGDVASIISRSSSERSSSDSPATPAYPPSLNAKAAQRLGLTLPSTPAKQKGSLQGLGFQDLTTPTKVKTPSRRQSILRPTATISAAPFTPPPSMPVPPPLNYNERAAKRLGVNPDGTPVHIETRRRKPKKRPVLVQSPGLIVWPSTFIPLNPVELEMHATKNVHSLLGCRAALADFITSYTDEEGRRLVEDEEFDDIMWDYECFRRRRLNWPSEIVDHDDDDELNNASMFSSDSIPPKRASKSISPSPAGDSTDSFNGEWELTHVRTIRVFHAVKAGIPPSLNVF</sequence>
<feature type="region of interest" description="Disordered" evidence="1">
    <location>
        <begin position="152"/>
        <end position="196"/>
    </location>
</feature>
<feature type="compositionally biased region" description="Polar residues" evidence="1">
    <location>
        <begin position="588"/>
        <end position="603"/>
    </location>
</feature>
<feature type="region of interest" description="Disordered" evidence="1">
    <location>
        <begin position="1"/>
        <end position="46"/>
    </location>
</feature>
<dbReference type="SUPFAM" id="SSF53335">
    <property type="entry name" value="S-adenosyl-L-methionine-dependent methyltransferases"/>
    <property type="match status" value="1"/>
</dbReference>
<feature type="compositionally biased region" description="Polar residues" evidence="1">
    <location>
        <begin position="864"/>
        <end position="873"/>
    </location>
</feature>
<dbReference type="OrthoDB" id="2013972at2759"/>
<accession>A0A9P5ZHF9</accession>
<feature type="compositionally biased region" description="Acidic residues" evidence="1">
    <location>
        <begin position="408"/>
        <end position="418"/>
    </location>
</feature>
<dbReference type="PANTHER" id="PTHR43591">
    <property type="entry name" value="METHYLTRANSFERASE"/>
    <property type="match status" value="1"/>
</dbReference>
<gene>
    <name evidence="3" type="ORF">BDN70DRAFT_16626</name>
</gene>
<evidence type="ECO:0000313" key="3">
    <source>
        <dbReference type="EMBL" id="KAF9486494.1"/>
    </source>
</evidence>
<organism evidence="3 4">
    <name type="scientific">Pholiota conissans</name>
    <dbReference type="NCBI Taxonomy" id="109636"/>
    <lineage>
        <taxon>Eukaryota</taxon>
        <taxon>Fungi</taxon>
        <taxon>Dikarya</taxon>
        <taxon>Basidiomycota</taxon>
        <taxon>Agaricomycotina</taxon>
        <taxon>Agaricomycetes</taxon>
        <taxon>Agaricomycetidae</taxon>
        <taxon>Agaricales</taxon>
        <taxon>Agaricineae</taxon>
        <taxon>Strophariaceae</taxon>
        <taxon>Pholiota</taxon>
    </lineage>
</organism>
<feature type="compositionally biased region" description="Polar residues" evidence="1">
    <location>
        <begin position="699"/>
        <end position="712"/>
    </location>
</feature>
<dbReference type="Gene3D" id="3.40.50.150">
    <property type="entry name" value="Vaccinia Virus protein VP39"/>
    <property type="match status" value="1"/>
</dbReference>
<feature type="domain" description="Methyltransferase" evidence="2">
    <location>
        <begin position="282"/>
        <end position="375"/>
    </location>
</feature>
<dbReference type="Proteomes" id="UP000807469">
    <property type="component" value="Unassembled WGS sequence"/>
</dbReference>
<dbReference type="GO" id="GO:0008168">
    <property type="term" value="F:methyltransferase activity"/>
    <property type="evidence" value="ECO:0007669"/>
    <property type="project" value="TreeGrafter"/>
</dbReference>
<feature type="region of interest" description="Disordered" evidence="1">
    <location>
        <begin position="400"/>
        <end position="503"/>
    </location>
</feature>